<dbReference type="Pfam" id="PF03483">
    <property type="entry name" value="B3_4"/>
    <property type="match status" value="1"/>
</dbReference>
<feature type="domain" description="B3/B4 tRNA-binding" evidence="1">
    <location>
        <begin position="60"/>
        <end position="207"/>
    </location>
</feature>
<comment type="caution">
    <text evidence="2">The sequence shown here is derived from an EMBL/GenBank/DDBJ whole genome shotgun (WGS) entry which is preliminary data.</text>
</comment>
<name>A0ABW4BGA0_9LACO</name>
<dbReference type="SMART" id="SM00873">
    <property type="entry name" value="B3_4"/>
    <property type="match status" value="1"/>
</dbReference>
<dbReference type="EMBL" id="JBHTOA010000030">
    <property type="protein sequence ID" value="MFD1399016.1"/>
    <property type="molecule type" value="Genomic_DNA"/>
</dbReference>
<evidence type="ECO:0000259" key="1">
    <source>
        <dbReference type="SMART" id="SM00873"/>
    </source>
</evidence>
<gene>
    <name evidence="2" type="ORF">ACFQ41_06815</name>
</gene>
<evidence type="ECO:0000313" key="2">
    <source>
        <dbReference type="EMBL" id="MFD1399016.1"/>
    </source>
</evidence>
<dbReference type="InterPro" id="IPR020825">
    <property type="entry name" value="Phe-tRNA_synthase-like_B3/B4"/>
</dbReference>
<dbReference type="SUPFAM" id="SSF56037">
    <property type="entry name" value="PheT/TilS domain"/>
    <property type="match status" value="1"/>
</dbReference>
<dbReference type="PANTHER" id="PTHR39209:SF2">
    <property type="entry name" value="CYTOPLASMIC PROTEIN"/>
    <property type="match status" value="1"/>
</dbReference>
<dbReference type="RefSeq" id="WP_204118208.1">
    <property type="nucleotide sequence ID" value="NZ_BOLV01000003.1"/>
</dbReference>
<evidence type="ECO:0000313" key="3">
    <source>
        <dbReference type="Proteomes" id="UP001597199"/>
    </source>
</evidence>
<protein>
    <submittedName>
        <fullName evidence="2">B3/4 domain-containing protein</fullName>
    </submittedName>
</protein>
<organism evidence="2 3">
    <name type="scientific">Lacticaseibacillus suilingensis</name>
    <dbReference type="NCBI Taxonomy" id="2799577"/>
    <lineage>
        <taxon>Bacteria</taxon>
        <taxon>Bacillati</taxon>
        <taxon>Bacillota</taxon>
        <taxon>Bacilli</taxon>
        <taxon>Lactobacillales</taxon>
        <taxon>Lactobacillaceae</taxon>
        <taxon>Lacticaseibacillus</taxon>
    </lineage>
</organism>
<dbReference type="Proteomes" id="UP001597199">
    <property type="component" value="Unassembled WGS sequence"/>
</dbReference>
<accession>A0ABW4BGA0</accession>
<sequence length="216" mass="23355">MEFSVNPLIDGSLVVTEITFKNAAHSDQLWAERLNPLIEHIATTDTLANLNANPAIQATKAGYKHVGKDPSRYRPASDSLWRRVIKGKGLYQVNNLVDLNNDLSLRLHFPLGSYDLDQLEPPLSYTVAPAGATYPGIGKAAIDLTNSLVLADQTGFFGSPTADSTRAMITPATTHALVVVYAFGTYDAAKVQSMVKTACLTYLTDCTVLQQQVVTA</sequence>
<proteinExistence type="predicted"/>
<dbReference type="InterPro" id="IPR005146">
    <property type="entry name" value="B3/B4_tRNA-bd"/>
</dbReference>
<dbReference type="PANTHER" id="PTHR39209">
    <property type="match status" value="1"/>
</dbReference>
<keyword evidence="3" id="KW-1185">Reference proteome</keyword>
<reference evidence="3" key="1">
    <citation type="journal article" date="2019" name="Int. J. Syst. Evol. Microbiol.">
        <title>The Global Catalogue of Microorganisms (GCM) 10K type strain sequencing project: providing services to taxonomists for standard genome sequencing and annotation.</title>
        <authorList>
            <consortium name="The Broad Institute Genomics Platform"/>
            <consortium name="The Broad Institute Genome Sequencing Center for Infectious Disease"/>
            <person name="Wu L."/>
            <person name="Ma J."/>
        </authorList>
    </citation>
    <scope>NUCLEOTIDE SEQUENCE [LARGE SCALE GENOMIC DNA]</scope>
    <source>
        <strain evidence="3">CCM 9110</strain>
    </source>
</reference>
<dbReference type="Gene3D" id="3.50.40.10">
    <property type="entry name" value="Phenylalanyl-trna Synthetase, Chain B, domain 3"/>
    <property type="match status" value="1"/>
</dbReference>